<evidence type="ECO:0000313" key="3">
    <source>
        <dbReference type="Proteomes" id="UP000295151"/>
    </source>
</evidence>
<feature type="domain" description="NAD(P)-binding" evidence="1">
    <location>
        <begin position="6"/>
        <end position="178"/>
    </location>
</feature>
<reference evidence="2 3" key="1">
    <citation type="submission" date="2019-03" db="EMBL/GenBank/DDBJ databases">
        <title>Genomic Encyclopedia of Type Strains, Phase III (KMG-III): the genomes of soil and plant-associated and newly described type strains.</title>
        <authorList>
            <person name="Whitman W."/>
        </authorList>
    </citation>
    <scope>NUCLEOTIDE SEQUENCE [LARGE SCALE GENOMIC DNA]</scope>
    <source>
        <strain evidence="2 3">VKM Ac-2575</strain>
    </source>
</reference>
<proteinExistence type="predicted"/>
<dbReference type="PANTHER" id="PTHR43162:SF1">
    <property type="entry name" value="PRESTALK A DIFFERENTIATION PROTEIN A"/>
    <property type="match status" value="1"/>
</dbReference>
<dbReference type="InterPro" id="IPR051604">
    <property type="entry name" value="Ergot_Alk_Oxidoreductase"/>
</dbReference>
<evidence type="ECO:0000259" key="1">
    <source>
        <dbReference type="Pfam" id="PF13460"/>
    </source>
</evidence>
<sequence>MILVTGGRGAVATHLTTQLVEHDHAVRVASADPGKLDPPPGVPAIKLDLTDPTTFAAALAGIDSVFLYASAAHITEFVAEAEAAGVRHIVVLSTAAVLGPDAGTDHLAKSHLDVENAVRTSSIATTILRPGSFAANAGAWAWSIKSGRPVSLPFPNSHNDPIHERDVAEAAFVVLTEPRFQQREYILSGPESLTFAEQIDQLAAATGRTISIEQVTPEYWKKAMADYVPEPYADALLNWWKSNDGKPVQLTGTVEELTGHPARSFATWAQDHRNDF</sequence>
<dbReference type="Proteomes" id="UP000295151">
    <property type="component" value="Unassembled WGS sequence"/>
</dbReference>
<keyword evidence="3" id="KW-1185">Reference proteome</keyword>
<dbReference type="InterPro" id="IPR016040">
    <property type="entry name" value="NAD(P)-bd_dom"/>
</dbReference>
<dbReference type="AlphaFoldDB" id="A0A4R7TBM0"/>
<dbReference type="Pfam" id="PF13460">
    <property type="entry name" value="NAD_binding_10"/>
    <property type="match status" value="1"/>
</dbReference>
<dbReference type="PANTHER" id="PTHR43162">
    <property type="match status" value="1"/>
</dbReference>
<dbReference type="InterPro" id="IPR036291">
    <property type="entry name" value="NAD(P)-bd_dom_sf"/>
</dbReference>
<organism evidence="2 3">
    <name type="scientific">Kribbella voronezhensis</name>
    <dbReference type="NCBI Taxonomy" id="2512212"/>
    <lineage>
        <taxon>Bacteria</taxon>
        <taxon>Bacillati</taxon>
        <taxon>Actinomycetota</taxon>
        <taxon>Actinomycetes</taxon>
        <taxon>Propionibacteriales</taxon>
        <taxon>Kribbellaceae</taxon>
        <taxon>Kribbella</taxon>
    </lineage>
</organism>
<gene>
    <name evidence="2" type="ORF">EV138_2950</name>
</gene>
<dbReference type="EMBL" id="SOCE01000001">
    <property type="protein sequence ID" value="TDU89385.1"/>
    <property type="molecule type" value="Genomic_DNA"/>
</dbReference>
<evidence type="ECO:0000313" key="2">
    <source>
        <dbReference type="EMBL" id="TDU89385.1"/>
    </source>
</evidence>
<accession>A0A4R7TBM0</accession>
<comment type="caution">
    <text evidence="2">The sequence shown here is derived from an EMBL/GenBank/DDBJ whole genome shotgun (WGS) entry which is preliminary data.</text>
</comment>
<name>A0A4R7TBM0_9ACTN</name>
<dbReference type="Gene3D" id="3.40.50.720">
    <property type="entry name" value="NAD(P)-binding Rossmann-like Domain"/>
    <property type="match status" value="1"/>
</dbReference>
<dbReference type="RefSeq" id="WP_202866716.1">
    <property type="nucleotide sequence ID" value="NZ_SOCE01000001.1"/>
</dbReference>
<protein>
    <submittedName>
        <fullName evidence="2">Uncharacterized protein YbjT (DUF2867 family)</fullName>
    </submittedName>
</protein>
<dbReference type="SUPFAM" id="SSF51735">
    <property type="entry name" value="NAD(P)-binding Rossmann-fold domains"/>
    <property type="match status" value="1"/>
</dbReference>